<dbReference type="PANTHER" id="PTHR40763">
    <property type="entry name" value="MEMBRANE PROTEIN-RELATED"/>
    <property type="match status" value="1"/>
</dbReference>
<accession>A0A841CDN0</accession>
<dbReference type="Pfam" id="PF08044">
    <property type="entry name" value="DUF1707"/>
    <property type="match status" value="1"/>
</dbReference>
<dbReference type="PANTHER" id="PTHR40763:SF5">
    <property type="entry name" value="MEMBRANE PROTEIN"/>
    <property type="match status" value="1"/>
</dbReference>
<protein>
    <recommendedName>
        <fullName evidence="2">DUF1707 domain-containing protein</fullName>
    </recommendedName>
</protein>
<keyword evidence="4" id="KW-1185">Reference proteome</keyword>
<keyword evidence="1" id="KW-1133">Transmembrane helix</keyword>
<proteinExistence type="predicted"/>
<evidence type="ECO:0000313" key="4">
    <source>
        <dbReference type="Proteomes" id="UP000547510"/>
    </source>
</evidence>
<feature type="domain" description="DUF1707" evidence="2">
    <location>
        <begin position="6"/>
        <end position="58"/>
    </location>
</feature>
<reference evidence="3 4" key="1">
    <citation type="submission" date="2020-08" db="EMBL/GenBank/DDBJ databases">
        <title>Genomic Encyclopedia of Type Strains, Phase III (KMG-III): the genomes of soil and plant-associated and newly described type strains.</title>
        <authorList>
            <person name="Whitman W."/>
        </authorList>
    </citation>
    <scope>NUCLEOTIDE SEQUENCE [LARGE SCALE GENOMIC DNA]</scope>
    <source>
        <strain evidence="3 4">CECT 8640</strain>
    </source>
</reference>
<feature type="transmembrane region" description="Helical" evidence="1">
    <location>
        <begin position="115"/>
        <end position="132"/>
    </location>
</feature>
<keyword evidence="1" id="KW-0812">Transmembrane</keyword>
<sequence>MGERDIRIGDAEREQALRLLGEHLGEGRLDVDEYGDRSARVTAAKTRGELLALFGDLPAPHPRFAQAVPLPSVQPSVQPPVRRGFRLDPRLAAAIVPAVGVLCVVLFVFGLRNPFVFVLIPVVAMLVGRMGNRR</sequence>
<evidence type="ECO:0000256" key="1">
    <source>
        <dbReference type="SAM" id="Phobius"/>
    </source>
</evidence>
<dbReference type="EMBL" id="JACHJN010000002">
    <property type="protein sequence ID" value="MBB5955100.1"/>
    <property type="molecule type" value="Genomic_DNA"/>
</dbReference>
<organism evidence="3 4">
    <name type="scientific">Saccharothrix tamanrassetensis</name>
    <dbReference type="NCBI Taxonomy" id="1051531"/>
    <lineage>
        <taxon>Bacteria</taxon>
        <taxon>Bacillati</taxon>
        <taxon>Actinomycetota</taxon>
        <taxon>Actinomycetes</taxon>
        <taxon>Pseudonocardiales</taxon>
        <taxon>Pseudonocardiaceae</taxon>
        <taxon>Saccharothrix</taxon>
    </lineage>
</organism>
<dbReference type="InterPro" id="IPR012551">
    <property type="entry name" value="DUF1707_SHOCT-like"/>
</dbReference>
<feature type="transmembrane region" description="Helical" evidence="1">
    <location>
        <begin position="91"/>
        <end position="109"/>
    </location>
</feature>
<dbReference type="AlphaFoldDB" id="A0A841CDN0"/>
<dbReference type="RefSeq" id="WP_184689733.1">
    <property type="nucleotide sequence ID" value="NZ_JACHJN010000002.1"/>
</dbReference>
<dbReference type="Proteomes" id="UP000547510">
    <property type="component" value="Unassembled WGS sequence"/>
</dbReference>
<comment type="caution">
    <text evidence="3">The sequence shown here is derived from an EMBL/GenBank/DDBJ whole genome shotgun (WGS) entry which is preliminary data.</text>
</comment>
<evidence type="ECO:0000259" key="2">
    <source>
        <dbReference type="Pfam" id="PF08044"/>
    </source>
</evidence>
<evidence type="ECO:0000313" key="3">
    <source>
        <dbReference type="EMBL" id="MBB5955100.1"/>
    </source>
</evidence>
<gene>
    <name evidence="3" type="ORF">FHS29_001670</name>
</gene>
<name>A0A841CDN0_9PSEU</name>
<keyword evidence="1" id="KW-0472">Membrane</keyword>